<sequence length="65" mass="7245">MSLWESFTRAVYKETVLVWALGLYGTSLVSAVVLPNFVDKHKVKRPSAPPSLKEVMAGIQKKLNN</sequence>
<keyword evidence="1" id="KW-0472">Membrane</keyword>
<evidence type="ECO:0000313" key="2">
    <source>
        <dbReference type="EMBL" id="GFH12193.1"/>
    </source>
</evidence>
<keyword evidence="1" id="KW-1133">Transmembrane helix</keyword>
<accession>A0A699YPY5</accession>
<feature type="non-terminal residue" evidence="2">
    <location>
        <position position="1"/>
    </location>
</feature>
<reference evidence="2 3" key="1">
    <citation type="submission" date="2020-02" db="EMBL/GenBank/DDBJ databases">
        <title>Draft genome sequence of Haematococcus lacustris strain NIES-144.</title>
        <authorList>
            <person name="Morimoto D."/>
            <person name="Nakagawa S."/>
            <person name="Yoshida T."/>
            <person name="Sawayama S."/>
        </authorList>
    </citation>
    <scope>NUCLEOTIDE SEQUENCE [LARGE SCALE GENOMIC DNA]</scope>
    <source>
        <strain evidence="2 3">NIES-144</strain>
    </source>
</reference>
<dbReference type="AlphaFoldDB" id="A0A699YPY5"/>
<name>A0A699YPY5_HAELA</name>
<evidence type="ECO:0000256" key="1">
    <source>
        <dbReference type="SAM" id="Phobius"/>
    </source>
</evidence>
<gene>
    <name evidence="2" type="ORF">HaLaN_07831</name>
</gene>
<proteinExistence type="predicted"/>
<evidence type="ECO:0000313" key="3">
    <source>
        <dbReference type="Proteomes" id="UP000485058"/>
    </source>
</evidence>
<keyword evidence="3" id="KW-1185">Reference proteome</keyword>
<comment type="caution">
    <text evidence="2">The sequence shown here is derived from an EMBL/GenBank/DDBJ whole genome shotgun (WGS) entry which is preliminary data.</text>
</comment>
<keyword evidence="1" id="KW-0812">Transmembrane</keyword>
<dbReference type="EMBL" id="BLLF01000477">
    <property type="protein sequence ID" value="GFH12193.1"/>
    <property type="molecule type" value="Genomic_DNA"/>
</dbReference>
<protein>
    <submittedName>
        <fullName evidence="2">Uncharacterized protein</fullName>
    </submittedName>
</protein>
<feature type="transmembrane region" description="Helical" evidence="1">
    <location>
        <begin position="16"/>
        <end position="38"/>
    </location>
</feature>
<dbReference type="Proteomes" id="UP000485058">
    <property type="component" value="Unassembled WGS sequence"/>
</dbReference>
<organism evidence="2 3">
    <name type="scientific">Haematococcus lacustris</name>
    <name type="common">Green alga</name>
    <name type="synonym">Haematococcus pluvialis</name>
    <dbReference type="NCBI Taxonomy" id="44745"/>
    <lineage>
        <taxon>Eukaryota</taxon>
        <taxon>Viridiplantae</taxon>
        <taxon>Chlorophyta</taxon>
        <taxon>core chlorophytes</taxon>
        <taxon>Chlorophyceae</taxon>
        <taxon>CS clade</taxon>
        <taxon>Chlamydomonadales</taxon>
        <taxon>Haematococcaceae</taxon>
        <taxon>Haematococcus</taxon>
    </lineage>
</organism>